<reference evidence="2 3" key="1">
    <citation type="submission" date="2019-03" db="EMBL/GenBank/DDBJ databases">
        <title>Genomic Encyclopedia of Type Strains, Phase IV (KMG-IV): sequencing the most valuable type-strain genomes for metagenomic binning, comparative biology and taxonomic classification.</title>
        <authorList>
            <person name="Goeker M."/>
        </authorList>
    </citation>
    <scope>NUCLEOTIDE SEQUENCE [LARGE SCALE GENOMIC DNA]</scope>
    <source>
        <strain evidence="2 3">DSM 22362</strain>
    </source>
</reference>
<dbReference type="SMART" id="SM00471">
    <property type="entry name" value="HDc"/>
    <property type="match status" value="1"/>
</dbReference>
<dbReference type="OrthoDB" id="5728337at2"/>
<comment type="caution">
    <text evidence="2">The sequence shown here is derived from an EMBL/GenBank/DDBJ whole genome shotgun (WGS) entry which is preliminary data.</text>
</comment>
<dbReference type="RefSeq" id="WP_132778422.1">
    <property type="nucleotide sequence ID" value="NZ_SMBZ01000038.1"/>
</dbReference>
<keyword evidence="3" id="KW-1185">Reference proteome</keyword>
<evidence type="ECO:0000259" key="1">
    <source>
        <dbReference type="SMART" id="SM00471"/>
    </source>
</evidence>
<dbReference type="Proteomes" id="UP000295197">
    <property type="component" value="Unassembled WGS sequence"/>
</dbReference>
<gene>
    <name evidence="2" type="ORF">EDC17_103811</name>
</gene>
<dbReference type="AlphaFoldDB" id="A0A4R3VVH1"/>
<evidence type="ECO:0000313" key="2">
    <source>
        <dbReference type="EMBL" id="TCV09883.1"/>
    </source>
</evidence>
<protein>
    <submittedName>
        <fullName evidence="2">HD domain-containing protein</fullName>
    </submittedName>
</protein>
<dbReference type="CDD" id="cd00077">
    <property type="entry name" value="HDc"/>
    <property type="match status" value="1"/>
</dbReference>
<feature type="domain" description="HD/PDEase" evidence="1">
    <location>
        <begin position="25"/>
        <end position="139"/>
    </location>
</feature>
<dbReference type="Gene3D" id="1.10.3210.10">
    <property type="entry name" value="Hypothetical protein af1432"/>
    <property type="match status" value="1"/>
</dbReference>
<accession>A0A4R3VVH1</accession>
<sequence length="197" mass="23000">MTENIIDRARDYVLQLLLSKLPNGMRFHNVMHTQDVVKAAIEIATESCFSSTQSEIVTLAAWFHDCGYTTAYTNHEDSSKTIAADFLNRNNYPQEKTAQVLACIEATRFPQNPKSPEEEVLADADLYHFTKTDYSKYERRLRMEFKTYLGKTYTNEEWDETNYALLKQHSYYTAYGKTVLQKFKEVNMEMLKIKLTK</sequence>
<dbReference type="InterPro" id="IPR006674">
    <property type="entry name" value="HD_domain"/>
</dbReference>
<dbReference type="EMBL" id="SMBZ01000038">
    <property type="protein sequence ID" value="TCV09883.1"/>
    <property type="molecule type" value="Genomic_DNA"/>
</dbReference>
<dbReference type="PANTHER" id="PTHR33594">
    <property type="entry name" value="SUPERFAMILY HYDROLASE, PUTATIVE (AFU_ORTHOLOGUE AFUA_1G03035)-RELATED"/>
    <property type="match status" value="1"/>
</dbReference>
<dbReference type="Pfam" id="PF01966">
    <property type="entry name" value="HD"/>
    <property type="match status" value="1"/>
</dbReference>
<dbReference type="SUPFAM" id="SSF109604">
    <property type="entry name" value="HD-domain/PDEase-like"/>
    <property type="match status" value="1"/>
</dbReference>
<proteinExistence type="predicted"/>
<evidence type="ECO:0000313" key="3">
    <source>
        <dbReference type="Proteomes" id="UP000295197"/>
    </source>
</evidence>
<dbReference type="InterPro" id="IPR003607">
    <property type="entry name" value="HD/PDEase_dom"/>
</dbReference>
<name>A0A4R3VVH1_9SPHI</name>
<organism evidence="2 3">
    <name type="scientific">Sphingobacterium alimentarium</name>
    <dbReference type="NCBI Taxonomy" id="797292"/>
    <lineage>
        <taxon>Bacteria</taxon>
        <taxon>Pseudomonadati</taxon>
        <taxon>Bacteroidota</taxon>
        <taxon>Sphingobacteriia</taxon>
        <taxon>Sphingobacteriales</taxon>
        <taxon>Sphingobacteriaceae</taxon>
        <taxon>Sphingobacterium</taxon>
    </lineage>
</organism>
<dbReference type="PANTHER" id="PTHR33594:SF1">
    <property type="entry name" value="HD_PDEASE DOMAIN-CONTAINING PROTEIN"/>
    <property type="match status" value="1"/>
</dbReference>